<feature type="signal peptide" evidence="1">
    <location>
        <begin position="1"/>
        <end position="23"/>
    </location>
</feature>
<dbReference type="InterPro" id="IPR032527">
    <property type="entry name" value="DUF4959"/>
</dbReference>
<sequence length="428" mass="48419">MKTKFKITKIAIAAILIFVVACGSEEFIGQPSSDSVAPDIITNIKSEGTPGGAIITYDIPTDEDFSHVEAVYNVGNGIEKQSVATKYIQNLSVEGFGDTNPKDIELYAVDKSGNRSEKVVAQITPLTPPYISLRESLEVSSDFAGVLLRWENESNARNLGITVLRYDEFGDFVPYETVYDDESNTNFQNVRGMDTLEVELGFYVKDQWGHISDTLIGTFKPLYEIQLDRTKWKALRLDTDIPEESYTQRFEKGFDGNIETARSQAFSTVLSSEENYSPLHYTMDMGEKNLYSRFKLYATTWNGYSRGGMHFFELYGTNDQNLIDRETNGAWVWSNGDNPHETGNWREEGMDGWEKIGDFEVIKASGLPGLQKINDIDRPFSEGGMEFLIPGGTPPYRYIRIRQIENWDTENKTVTYSEIEFFGAPVNN</sequence>
<dbReference type="Gene3D" id="2.60.120.260">
    <property type="entry name" value="Galactose-binding domain-like"/>
    <property type="match status" value="1"/>
</dbReference>
<evidence type="ECO:0000259" key="2">
    <source>
        <dbReference type="Pfam" id="PF16323"/>
    </source>
</evidence>
<accession>A0A0P0CGW6</accession>
<dbReference type="Pfam" id="PF17166">
    <property type="entry name" value="DUF5126"/>
    <property type="match status" value="1"/>
</dbReference>
<feature type="domain" description="DUF5000" evidence="3">
    <location>
        <begin position="254"/>
        <end position="423"/>
    </location>
</feature>
<proteinExistence type="predicted"/>
<feature type="domain" description="DUF4959" evidence="2">
    <location>
        <begin position="21"/>
        <end position="125"/>
    </location>
</feature>
<dbReference type="EMBL" id="CP012898">
    <property type="protein sequence ID" value="ALJ05424.1"/>
    <property type="molecule type" value="Genomic_DNA"/>
</dbReference>
<reference evidence="5 6" key="1">
    <citation type="submission" date="2015-10" db="EMBL/GenBank/DDBJ databases">
        <authorList>
            <person name="Gilbert D.G."/>
        </authorList>
    </citation>
    <scope>NUCLEOTIDE SEQUENCE [LARGE SCALE GENOMIC DNA]</scope>
    <source>
        <strain evidence="6">HZ-22</strain>
    </source>
</reference>
<keyword evidence="6" id="KW-1185">Reference proteome</keyword>
<evidence type="ECO:0000256" key="1">
    <source>
        <dbReference type="SAM" id="SignalP"/>
    </source>
</evidence>
<dbReference type="Pfam" id="PF16391">
    <property type="entry name" value="DUF5000"/>
    <property type="match status" value="1"/>
</dbReference>
<evidence type="ECO:0000259" key="4">
    <source>
        <dbReference type="Pfam" id="PF17166"/>
    </source>
</evidence>
<dbReference type="Proteomes" id="UP000057981">
    <property type="component" value="Chromosome"/>
</dbReference>
<dbReference type="KEGG" id="ahz:APS56_09965"/>
<dbReference type="PROSITE" id="PS51257">
    <property type="entry name" value="PROKAR_LIPOPROTEIN"/>
    <property type="match status" value="1"/>
</dbReference>
<organism evidence="5 6">
    <name type="scientific">Pseudalgibacter alginicilyticus</name>
    <dbReference type="NCBI Taxonomy" id="1736674"/>
    <lineage>
        <taxon>Bacteria</taxon>
        <taxon>Pseudomonadati</taxon>
        <taxon>Bacteroidota</taxon>
        <taxon>Flavobacteriia</taxon>
        <taxon>Flavobacteriales</taxon>
        <taxon>Flavobacteriaceae</taxon>
        <taxon>Pseudalgibacter</taxon>
    </lineage>
</organism>
<evidence type="ECO:0000259" key="3">
    <source>
        <dbReference type="Pfam" id="PF16391"/>
    </source>
</evidence>
<dbReference type="RefSeq" id="WP_054727677.1">
    <property type="nucleotide sequence ID" value="NZ_CP012898.1"/>
</dbReference>
<keyword evidence="1" id="KW-0732">Signal</keyword>
<feature type="domain" description="DUF5126" evidence="4">
    <location>
        <begin position="126"/>
        <end position="229"/>
    </location>
</feature>
<evidence type="ECO:0000313" key="6">
    <source>
        <dbReference type="Proteomes" id="UP000057981"/>
    </source>
</evidence>
<name>A0A0P0CGW6_9FLAO</name>
<dbReference type="InterPro" id="IPR033431">
    <property type="entry name" value="DUF5126"/>
</dbReference>
<feature type="chain" id="PRO_5006042579" description="DUF4959 domain-containing protein" evidence="1">
    <location>
        <begin position="24"/>
        <end position="428"/>
    </location>
</feature>
<dbReference type="AlphaFoldDB" id="A0A0P0CGW6"/>
<dbReference type="InterPro" id="IPR032164">
    <property type="entry name" value="DUF5000"/>
</dbReference>
<gene>
    <name evidence="5" type="ORF">APS56_09965</name>
</gene>
<protein>
    <recommendedName>
        <fullName evidence="7">DUF4959 domain-containing protein</fullName>
    </recommendedName>
</protein>
<dbReference type="OrthoDB" id="1312186at2"/>
<evidence type="ECO:0000313" key="5">
    <source>
        <dbReference type="EMBL" id="ALJ05424.1"/>
    </source>
</evidence>
<evidence type="ECO:0008006" key="7">
    <source>
        <dbReference type="Google" id="ProtNLM"/>
    </source>
</evidence>
<dbReference type="Pfam" id="PF16323">
    <property type="entry name" value="DUF4959"/>
    <property type="match status" value="1"/>
</dbReference>
<dbReference type="STRING" id="1736674.APS56_09965"/>